<feature type="domain" description="4Fe-4S ferredoxin-type" evidence="4">
    <location>
        <begin position="9"/>
        <end position="38"/>
    </location>
</feature>
<dbReference type="AlphaFoldDB" id="A0A1F5UTI8"/>
<gene>
    <name evidence="5" type="ORF">A2Z21_00720</name>
</gene>
<evidence type="ECO:0000259" key="4">
    <source>
        <dbReference type="PROSITE" id="PS51379"/>
    </source>
</evidence>
<evidence type="ECO:0000313" key="6">
    <source>
        <dbReference type="Proteomes" id="UP000179157"/>
    </source>
</evidence>
<dbReference type="Gene3D" id="3.30.70.20">
    <property type="match status" value="1"/>
</dbReference>
<dbReference type="GO" id="GO:0051536">
    <property type="term" value="F:iron-sulfur cluster binding"/>
    <property type="evidence" value="ECO:0007669"/>
    <property type="project" value="UniProtKB-KW"/>
</dbReference>
<dbReference type="PANTHER" id="PTHR43122:SF1">
    <property type="entry name" value="IRON-SULFUR-BINDING PROTEIN"/>
    <property type="match status" value="1"/>
</dbReference>
<protein>
    <recommendedName>
        <fullName evidence="4">4Fe-4S ferredoxin-type domain-containing protein</fullName>
    </recommendedName>
</protein>
<dbReference type="Proteomes" id="UP000179157">
    <property type="component" value="Unassembled WGS sequence"/>
</dbReference>
<dbReference type="PROSITE" id="PS00198">
    <property type="entry name" value="4FE4S_FER_1"/>
    <property type="match status" value="1"/>
</dbReference>
<dbReference type="GO" id="GO:0046872">
    <property type="term" value="F:metal ion binding"/>
    <property type="evidence" value="ECO:0007669"/>
    <property type="project" value="UniProtKB-KW"/>
</dbReference>
<dbReference type="InterPro" id="IPR017896">
    <property type="entry name" value="4Fe4S_Fe-S-bd"/>
</dbReference>
<dbReference type="PANTHER" id="PTHR43122">
    <property type="entry name" value="FERREDOXIN SUBUNIT OF PYRUVATE:FLAVODOXIN OXIDOREDUCTASE-RELATED"/>
    <property type="match status" value="1"/>
</dbReference>
<keyword evidence="1" id="KW-0479">Metal-binding</keyword>
<reference evidence="5 6" key="1">
    <citation type="journal article" date="2016" name="Nat. Commun.">
        <title>Thousands of microbial genomes shed light on interconnected biogeochemical processes in an aquifer system.</title>
        <authorList>
            <person name="Anantharaman K."/>
            <person name="Brown C.T."/>
            <person name="Hug L.A."/>
            <person name="Sharon I."/>
            <person name="Castelle C.J."/>
            <person name="Probst A.J."/>
            <person name="Thomas B.C."/>
            <person name="Singh A."/>
            <person name="Wilkins M.J."/>
            <person name="Karaoz U."/>
            <person name="Brodie E.L."/>
            <person name="Williams K.H."/>
            <person name="Hubbard S.S."/>
            <person name="Banfield J.F."/>
        </authorList>
    </citation>
    <scope>NUCLEOTIDE SEQUENCE [LARGE SCALE GENOMIC DNA]</scope>
    <source>
        <strain evidence="6">RBG_16_55_9</strain>
    </source>
</reference>
<feature type="domain" description="4Fe-4S ferredoxin-type" evidence="4">
    <location>
        <begin position="41"/>
        <end position="72"/>
    </location>
</feature>
<name>A0A1F5UTI8_FRAXR</name>
<evidence type="ECO:0000256" key="2">
    <source>
        <dbReference type="ARBA" id="ARBA00023004"/>
    </source>
</evidence>
<organism evidence="5 6">
    <name type="scientific">Fraserbacteria sp. (strain RBG_16_55_9)</name>
    <dbReference type="NCBI Taxonomy" id="1817864"/>
    <lineage>
        <taxon>Bacteria</taxon>
        <taxon>Candidatus Fraseribacteriota</taxon>
    </lineage>
</organism>
<dbReference type="InterPro" id="IPR017900">
    <property type="entry name" value="4Fe4S_Fe_S_CS"/>
</dbReference>
<dbReference type="PROSITE" id="PS51379">
    <property type="entry name" value="4FE4S_FER_2"/>
    <property type="match status" value="2"/>
</dbReference>
<keyword evidence="2" id="KW-0408">Iron</keyword>
<keyword evidence="3" id="KW-0411">Iron-sulfur</keyword>
<accession>A0A1F5UTI8</accession>
<dbReference type="EMBL" id="MFGX01000079">
    <property type="protein sequence ID" value="OGF54467.1"/>
    <property type="molecule type" value="Genomic_DNA"/>
</dbReference>
<sequence>MKRFHQGKFQLVLEPTFCKGCSLCVKSCPPGILHLNGQGKVAVQAEDVRTKCIFCRLCEARCPDFAIWVVKSRDTVDQRDASPV</sequence>
<dbReference type="SUPFAM" id="SSF54862">
    <property type="entry name" value="4Fe-4S ferredoxins"/>
    <property type="match status" value="1"/>
</dbReference>
<evidence type="ECO:0000256" key="3">
    <source>
        <dbReference type="ARBA" id="ARBA00023014"/>
    </source>
</evidence>
<dbReference type="STRING" id="1817864.A2Z21_00720"/>
<comment type="caution">
    <text evidence="5">The sequence shown here is derived from an EMBL/GenBank/DDBJ whole genome shotgun (WGS) entry which is preliminary data.</text>
</comment>
<dbReference type="Pfam" id="PF13187">
    <property type="entry name" value="Fer4_9"/>
    <property type="match status" value="1"/>
</dbReference>
<evidence type="ECO:0000256" key="1">
    <source>
        <dbReference type="ARBA" id="ARBA00022723"/>
    </source>
</evidence>
<proteinExistence type="predicted"/>
<evidence type="ECO:0000313" key="5">
    <source>
        <dbReference type="EMBL" id="OGF54467.1"/>
    </source>
</evidence>